<evidence type="ECO:0000259" key="1">
    <source>
        <dbReference type="PROSITE" id="PS51819"/>
    </source>
</evidence>
<dbReference type="CDD" id="cd07246">
    <property type="entry name" value="VOC_like"/>
    <property type="match status" value="1"/>
</dbReference>
<dbReference type="KEGG" id="plon:Pla110_19530"/>
<dbReference type="InterPro" id="IPR029068">
    <property type="entry name" value="Glyas_Bleomycin-R_OHBP_Dase"/>
</dbReference>
<keyword evidence="3" id="KW-1185">Reference proteome</keyword>
<reference evidence="2 3" key="1">
    <citation type="submission" date="2019-02" db="EMBL/GenBank/DDBJ databases">
        <title>Deep-cultivation of Planctomycetes and their phenomic and genomic characterization uncovers novel biology.</title>
        <authorList>
            <person name="Wiegand S."/>
            <person name="Jogler M."/>
            <person name="Boedeker C."/>
            <person name="Pinto D."/>
            <person name="Vollmers J."/>
            <person name="Rivas-Marin E."/>
            <person name="Kohn T."/>
            <person name="Peeters S.H."/>
            <person name="Heuer A."/>
            <person name="Rast P."/>
            <person name="Oberbeckmann S."/>
            <person name="Bunk B."/>
            <person name="Jeske O."/>
            <person name="Meyerdierks A."/>
            <person name="Storesund J.E."/>
            <person name="Kallscheuer N."/>
            <person name="Luecker S."/>
            <person name="Lage O.M."/>
            <person name="Pohl T."/>
            <person name="Merkel B.J."/>
            <person name="Hornburger P."/>
            <person name="Mueller R.-W."/>
            <person name="Bruemmer F."/>
            <person name="Labrenz M."/>
            <person name="Spormann A.M."/>
            <person name="Op den Camp H."/>
            <person name="Overmann J."/>
            <person name="Amann R."/>
            <person name="Jetten M.S.M."/>
            <person name="Mascher T."/>
            <person name="Medema M.H."/>
            <person name="Devos D.P."/>
            <person name="Kaster A.-K."/>
            <person name="Ovreas L."/>
            <person name="Rohde M."/>
            <person name="Galperin M.Y."/>
            <person name="Jogler C."/>
        </authorList>
    </citation>
    <scope>NUCLEOTIDE SEQUENCE [LARGE SCALE GENOMIC DNA]</scope>
    <source>
        <strain evidence="2 3">Pla110</strain>
    </source>
</reference>
<name>A0A518CLW6_9PLAN</name>
<dbReference type="PROSITE" id="PS51819">
    <property type="entry name" value="VOC"/>
    <property type="match status" value="1"/>
</dbReference>
<feature type="domain" description="VOC" evidence="1">
    <location>
        <begin position="4"/>
        <end position="129"/>
    </location>
</feature>
<dbReference type="Pfam" id="PF00903">
    <property type="entry name" value="Glyoxalase"/>
    <property type="match status" value="1"/>
</dbReference>
<sequence>MANEIKEVFPYLRVKDAQAAIQFYVDAFGAKVDFVLSEPGGRVGHAELLFGSRTIMISDEYPEHGILGPQSTRGTGASVHLHVDDVDAMTDKAVVAGATLNMAPQDQFYGERAAKVTDPFGHEWLLGSHIEDVSREEMQRRFTEFCEQNKNNGN</sequence>
<dbReference type="RefSeq" id="WP_144995452.1">
    <property type="nucleotide sequence ID" value="NZ_CP036281.1"/>
</dbReference>
<evidence type="ECO:0000313" key="2">
    <source>
        <dbReference type="EMBL" id="QDU80229.1"/>
    </source>
</evidence>
<proteinExistence type="predicted"/>
<dbReference type="EMBL" id="CP036281">
    <property type="protein sequence ID" value="QDU80229.1"/>
    <property type="molecule type" value="Genomic_DNA"/>
</dbReference>
<protein>
    <submittedName>
        <fullName evidence="2">Glyoxalase-like domain protein</fullName>
    </submittedName>
</protein>
<dbReference type="PANTHER" id="PTHR34109">
    <property type="entry name" value="BNAUNNG04460D PROTEIN-RELATED"/>
    <property type="match status" value="1"/>
</dbReference>
<dbReference type="InterPro" id="IPR004360">
    <property type="entry name" value="Glyas_Fos-R_dOase_dom"/>
</dbReference>
<dbReference type="Proteomes" id="UP000317178">
    <property type="component" value="Chromosome"/>
</dbReference>
<dbReference type="PANTHER" id="PTHR34109:SF1">
    <property type="entry name" value="VOC DOMAIN-CONTAINING PROTEIN"/>
    <property type="match status" value="1"/>
</dbReference>
<dbReference type="OrthoDB" id="9795306at2"/>
<dbReference type="Gene3D" id="3.30.720.110">
    <property type="match status" value="1"/>
</dbReference>
<gene>
    <name evidence="2" type="ORF">Pla110_19530</name>
</gene>
<evidence type="ECO:0000313" key="3">
    <source>
        <dbReference type="Proteomes" id="UP000317178"/>
    </source>
</evidence>
<dbReference type="AlphaFoldDB" id="A0A518CLW6"/>
<dbReference type="Gene3D" id="3.30.720.120">
    <property type="match status" value="1"/>
</dbReference>
<dbReference type="SUPFAM" id="SSF54593">
    <property type="entry name" value="Glyoxalase/Bleomycin resistance protein/Dihydroxybiphenyl dioxygenase"/>
    <property type="match status" value="1"/>
</dbReference>
<organism evidence="2 3">
    <name type="scientific">Polystyrenella longa</name>
    <dbReference type="NCBI Taxonomy" id="2528007"/>
    <lineage>
        <taxon>Bacteria</taxon>
        <taxon>Pseudomonadati</taxon>
        <taxon>Planctomycetota</taxon>
        <taxon>Planctomycetia</taxon>
        <taxon>Planctomycetales</taxon>
        <taxon>Planctomycetaceae</taxon>
        <taxon>Polystyrenella</taxon>
    </lineage>
</organism>
<accession>A0A518CLW6</accession>
<dbReference type="InterPro" id="IPR037523">
    <property type="entry name" value="VOC_core"/>
</dbReference>